<dbReference type="Proteomes" id="UP000001660">
    <property type="component" value="Chromosome"/>
</dbReference>
<dbReference type="KEGG" id="nde:NIDE3758"/>
<name>D8P7T8_9BACT</name>
<dbReference type="HOGENOM" id="CLU_2315090_0_0_0"/>
<proteinExistence type="predicted"/>
<keyword evidence="2" id="KW-1185">Reference proteome</keyword>
<evidence type="ECO:0000313" key="1">
    <source>
        <dbReference type="EMBL" id="CBK43434.1"/>
    </source>
</evidence>
<reference evidence="1 2" key="1">
    <citation type="journal article" date="2010" name="Proc. Natl. Acad. Sci. U.S.A.">
        <title>A Nitrospira metagenome illuminates the physiology and evolution of globally important nitrite-oxidizing bacteria.</title>
        <authorList>
            <person name="Lucker S."/>
            <person name="Wagner M."/>
            <person name="Maixner F."/>
            <person name="Pelletier E."/>
            <person name="Koch H."/>
            <person name="Vacherie B."/>
            <person name="Rattei T."/>
            <person name="Sinninghe Damste J."/>
            <person name="Spieck E."/>
            <person name="Le Paslier D."/>
            <person name="Daims H."/>
        </authorList>
    </citation>
    <scope>NUCLEOTIDE SEQUENCE [LARGE SCALE GENOMIC DNA]</scope>
</reference>
<protein>
    <submittedName>
        <fullName evidence="1">Uncharacterized protein</fullName>
    </submittedName>
</protein>
<dbReference type="EMBL" id="FP929003">
    <property type="protein sequence ID" value="CBK43434.1"/>
    <property type="molecule type" value="Genomic_DNA"/>
</dbReference>
<accession>D8P7T8</accession>
<gene>
    <name evidence="1" type="ORF">NIDE3758</name>
</gene>
<organism evidence="1 2">
    <name type="scientific">Nitrospira defluvii</name>
    <dbReference type="NCBI Taxonomy" id="330214"/>
    <lineage>
        <taxon>Bacteria</taxon>
        <taxon>Pseudomonadati</taxon>
        <taxon>Nitrospirota</taxon>
        <taxon>Nitrospiria</taxon>
        <taxon>Nitrospirales</taxon>
        <taxon>Nitrospiraceae</taxon>
        <taxon>Nitrospira</taxon>
    </lineage>
</organism>
<dbReference type="STRING" id="330214.NIDE3758"/>
<evidence type="ECO:0000313" key="2">
    <source>
        <dbReference type="Proteomes" id="UP000001660"/>
    </source>
</evidence>
<sequence>MDFSGTHVGGQPVKTQRRIYGVVAGRRIRSGLWHSWCQAGGRPEAQRVFGWSFLRSVWSLLYKVTWGRIGREQERRSPWGHTSVGCSAPRSTAVYGRMK</sequence>
<dbReference type="AlphaFoldDB" id="D8P7T8"/>